<dbReference type="PROSITE" id="PS50005">
    <property type="entry name" value="TPR"/>
    <property type="match status" value="1"/>
</dbReference>
<organism evidence="3 4">
    <name type="scientific">Actinorhabdospora filicis</name>
    <dbReference type="NCBI Taxonomy" id="1785913"/>
    <lineage>
        <taxon>Bacteria</taxon>
        <taxon>Bacillati</taxon>
        <taxon>Actinomycetota</taxon>
        <taxon>Actinomycetes</taxon>
        <taxon>Micromonosporales</taxon>
        <taxon>Micromonosporaceae</taxon>
        <taxon>Actinorhabdospora</taxon>
    </lineage>
</organism>
<evidence type="ECO:0000313" key="4">
    <source>
        <dbReference type="Proteomes" id="UP001165079"/>
    </source>
</evidence>
<dbReference type="InterPro" id="IPR011990">
    <property type="entry name" value="TPR-like_helical_dom_sf"/>
</dbReference>
<dbReference type="Gene3D" id="1.25.40.10">
    <property type="entry name" value="Tetratricopeptide repeat domain"/>
    <property type="match status" value="1"/>
</dbReference>
<dbReference type="PANTHER" id="PTHR11102">
    <property type="entry name" value="SEL-1-LIKE PROTEIN"/>
    <property type="match status" value="1"/>
</dbReference>
<feature type="transmembrane region" description="Helical" evidence="2">
    <location>
        <begin position="7"/>
        <end position="25"/>
    </location>
</feature>
<accession>A0A9W6SP96</accession>
<dbReference type="InterPro" id="IPR019734">
    <property type="entry name" value="TPR_rpt"/>
</dbReference>
<evidence type="ECO:0000256" key="1">
    <source>
        <dbReference type="PROSITE-ProRule" id="PRU00339"/>
    </source>
</evidence>
<dbReference type="SUPFAM" id="SSF81901">
    <property type="entry name" value="HCP-like"/>
    <property type="match status" value="1"/>
</dbReference>
<protein>
    <recommendedName>
        <fullName evidence="5">Tetratricopeptide repeat protein</fullName>
    </recommendedName>
</protein>
<dbReference type="SMART" id="SM00671">
    <property type="entry name" value="SEL1"/>
    <property type="match status" value="4"/>
</dbReference>
<keyword evidence="2" id="KW-1133">Transmembrane helix</keyword>
<dbReference type="InterPro" id="IPR050767">
    <property type="entry name" value="Sel1_AlgK"/>
</dbReference>
<dbReference type="RefSeq" id="WP_285664667.1">
    <property type="nucleotide sequence ID" value="NZ_BSTX01000003.1"/>
</dbReference>
<dbReference type="InterPro" id="IPR027417">
    <property type="entry name" value="P-loop_NTPase"/>
</dbReference>
<keyword evidence="4" id="KW-1185">Reference proteome</keyword>
<dbReference type="PANTHER" id="PTHR11102:SF160">
    <property type="entry name" value="ERAD-ASSOCIATED E3 UBIQUITIN-PROTEIN LIGASE COMPONENT HRD3"/>
    <property type="match status" value="1"/>
</dbReference>
<keyword evidence="2" id="KW-0812">Transmembrane</keyword>
<feature type="repeat" description="TPR" evidence="1">
    <location>
        <begin position="495"/>
        <end position="528"/>
    </location>
</feature>
<dbReference type="Pfam" id="PF13424">
    <property type="entry name" value="TPR_12"/>
    <property type="match status" value="2"/>
</dbReference>
<name>A0A9W6SP96_9ACTN</name>
<dbReference type="InterPro" id="IPR006597">
    <property type="entry name" value="Sel1-like"/>
</dbReference>
<comment type="caution">
    <text evidence="3">The sequence shown here is derived from an EMBL/GenBank/DDBJ whole genome shotgun (WGS) entry which is preliminary data.</text>
</comment>
<gene>
    <name evidence="3" type="ORF">Afil01_43220</name>
</gene>
<dbReference type="Proteomes" id="UP001165079">
    <property type="component" value="Unassembled WGS sequence"/>
</dbReference>
<evidence type="ECO:0000256" key="2">
    <source>
        <dbReference type="SAM" id="Phobius"/>
    </source>
</evidence>
<keyword evidence="2" id="KW-0472">Membrane</keyword>
<reference evidence="3" key="1">
    <citation type="submission" date="2023-03" db="EMBL/GenBank/DDBJ databases">
        <title>Actinorhabdospora filicis NBRC 111898.</title>
        <authorList>
            <person name="Ichikawa N."/>
            <person name="Sato H."/>
            <person name="Tonouchi N."/>
        </authorList>
    </citation>
    <scope>NUCLEOTIDE SEQUENCE</scope>
    <source>
        <strain evidence="3">NBRC 111898</strain>
    </source>
</reference>
<evidence type="ECO:0008006" key="5">
    <source>
        <dbReference type="Google" id="ProtNLM"/>
    </source>
</evidence>
<dbReference type="SMART" id="SM00028">
    <property type="entry name" value="TPR"/>
    <property type="match status" value="2"/>
</dbReference>
<proteinExistence type="predicted"/>
<feature type="transmembrane region" description="Helical" evidence="2">
    <location>
        <begin position="37"/>
        <end position="61"/>
    </location>
</feature>
<keyword evidence="1" id="KW-0802">TPR repeat</keyword>
<dbReference type="PROSITE" id="PS50293">
    <property type="entry name" value="TPR_REGION"/>
    <property type="match status" value="1"/>
</dbReference>
<sequence>MRWLGRVGVVAVVAAVVAGGVWLWGRLDPQSVAAWTTVWAGVVGLVGLAVSGATSGVQAVAGYRRRLAARPDVAGQVRHLVRGRVPWAGEVDVTGLGAKPPIGSAEAGQTPYVARDVDERVDGLVAAGGMLVLAGPAAAGKSRLAAEAVHRLASRSRRRLLVPVGAGSLRALHSAGYRFADTVVVLDDLEHFLSDGGLDAALLAGICAGPSTVVVATIRANVLARLEEGLDGGLESRTGLALYRPGVELLKGLRRQDRIIEVASGLSPGETKRARALDGDGRIWRAVDSDVGFGEYLIAGPAQMARWSRDTGEVLEAVGRAVISAAVDARRAGFDDPLPGHVLDLLTPAYLPPKYRQRATTPSAAAGRDWAAEIVTGTTASSCLIPLPGGTYTAADYLTDRADQPGSPLHGQSVPDATWTILQTHATPMQASAIATAAYLRHDRPDIAFSAITRAAQTPDAHPAAMYNLGILLQQRGDLDGAEKWYRRATETGHTDATFNLGILLEQRGDLDEAEKWYRRATDTGDTGAMNNLGVLLEQRGDLDEAEKWYRRATDTGHTNAMNNLGILLKQRGDLDEARVWFQKADEADDS</sequence>
<evidence type="ECO:0000313" key="3">
    <source>
        <dbReference type="EMBL" id="GLZ79515.1"/>
    </source>
</evidence>
<dbReference type="EMBL" id="BSTX01000003">
    <property type="protein sequence ID" value="GLZ79515.1"/>
    <property type="molecule type" value="Genomic_DNA"/>
</dbReference>
<dbReference type="SUPFAM" id="SSF52540">
    <property type="entry name" value="P-loop containing nucleoside triphosphate hydrolases"/>
    <property type="match status" value="1"/>
</dbReference>
<dbReference type="AlphaFoldDB" id="A0A9W6SP96"/>